<dbReference type="Gene3D" id="3.40.190.10">
    <property type="entry name" value="Periplasmic binding protein-like II"/>
    <property type="match status" value="2"/>
</dbReference>
<dbReference type="InterPro" id="IPR006059">
    <property type="entry name" value="SBP"/>
</dbReference>
<keyword evidence="2 6" id="KW-0732">Signal</keyword>
<dbReference type="PROSITE" id="PS51257">
    <property type="entry name" value="PROKAR_LIPOPROTEIN"/>
    <property type="match status" value="1"/>
</dbReference>
<evidence type="ECO:0000256" key="1">
    <source>
        <dbReference type="ARBA" id="ARBA00022475"/>
    </source>
</evidence>
<dbReference type="EMBL" id="JBJIAA010000003">
    <property type="protein sequence ID" value="MFL0249576.1"/>
    <property type="molecule type" value="Genomic_DNA"/>
</dbReference>
<keyword evidence="4" id="KW-0564">Palmitate</keyword>
<accession>A0ABW8TAP0</accession>
<dbReference type="SUPFAM" id="SSF53850">
    <property type="entry name" value="Periplasmic binding protein-like II"/>
    <property type="match status" value="1"/>
</dbReference>
<dbReference type="PANTHER" id="PTHR43649:SF33">
    <property type="entry name" value="POLYGALACTURONAN_RHAMNOGALACTURONAN-BINDING PROTEIN YTCQ"/>
    <property type="match status" value="1"/>
</dbReference>
<keyword evidence="5" id="KW-0449">Lipoprotein</keyword>
<evidence type="ECO:0000256" key="4">
    <source>
        <dbReference type="ARBA" id="ARBA00023139"/>
    </source>
</evidence>
<evidence type="ECO:0000256" key="2">
    <source>
        <dbReference type="ARBA" id="ARBA00022729"/>
    </source>
</evidence>
<comment type="caution">
    <text evidence="7">The sequence shown here is derived from an EMBL/GenBank/DDBJ whole genome shotgun (WGS) entry which is preliminary data.</text>
</comment>
<evidence type="ECO:0000313" key="7">
    <source>
        <dbReference type="EMBL" id="MFL0249576.1"/>
    </source>
</evidence>
<keyword evidence="8" id="KW-1185">Reference proteome</keyword>
<proteinExistence type="predicted"/>
<keyword evidence="1" id="KW-1003">Cell membrane</keyword>
<dbReference type="RefSeq" id="WP_406786246.1">
    <property type="nucleotide sequence ID" value="NZ_JBJIAA010000003.1"/>
</dbReference>
<reference evidence="7 8" key="1">
    <citation type="submission" date="2024-11" db="EMBL/GenBank/DDBJ databases">
        <authorList>
            <person name="Heng Y.C."/>
            <person name="Lim A.C.H."/>
            <person name="Lee J.K.Y."/>
            <person name="Kittelmann S."/>
        </authorList>
    </citation>
    <scope>NUCLEOTIDE SEQUENCE [LARGE SCALE GENOMIC DNA]</scope>
    <source>
        <strain evidence="7 8">WILCCON 0114</strain>
    </source>
</reference>
<protein>
    <submittedName>
        <fullName evidence="7">ABC transporter substrate-binding protein</fullName>
    </submittedName>
</protein>
<keyword evidence="3" id="KW-0472">Membrane</keyword>
<evidence type="ECO:0000256" key="3">
    <source>
        <dbReference type="ARBA" id="ARBA00023136"/>
    </source>
</evidence>
<dbReference type="PANTHER" id="PTHR43649">
    <property type="entry name" value="ARABINOSE-BINDING PROTEIN-RELATED"/>
    <property type="match status" value="1"/>
</dbReference>
<evidence type="ECO:0000256" key="6">
    <source>
        <dbReference type="SAM" id="SignalP"/>
    </source>
</evidence>
<dbReference type="InterPro" id="IPR050490">
    <property type="entry name" value="Bact_solute-bd_prot1"/>
</dbReference>
<dbReference type="Proteomes" id="UP001623592">
    <property type="component" value="Unassembled WGS sequence"/>
</dbReference>
<feature type="signal peptide" evidence="6">
    <location>
        <begin position="1"/>
        <end position="23"/>
    </location>
</feature>
<evidence type="ECO:0000313" key="8">
    <source>
        <dbReference type="Proteomes" id="UP001623592"/>
    </source>
</evidence>
<evidence type="ECO:0000256" key="5">
    <source>
        <dbReference type="ARBA" id="ARBA00023288"/>
    </source>
</evidence>
<dbReference type="Pfam" id="PF01547">
    <property type="entry name" value="SBP_bac_1"/>
    <property type="match status" value="1"/>
</dbReference>
<feature type="chain" id="PRO_5046599268" evidence="6">
    <location>
        <begin position="24"/>
        <end position="414"/>
    </location>
</feature>
<name>A0ABW8TAP0_9CLOT</name>
<organism evidence="7 8">
    <name type="scientific">Clostridium neuense</name>
    <dbReference type="NCBI Taxonomy" id="1728934"/>
    <lineage>
        <taxon>Bacteria</taxon>
        <taxon>Bacillati</taxon>
        <taxon>Bacillota</taxon>
        <taxon>Clostridia</taxon>
        <taxon>Eubacteriales</taxon>
        <taxon>Clostridiaceae</taxon>
        <taxon>Clostridium</taxon>
    </lineage>
</organism>
<sequence>MNKKIKTFLVTALTLTLSCSLLAGCGSSSSGSDSKVKLELFSNKPENKNILQSMIKEFENKNPNITITLTDPPKAGTVLKTRLTKNDMPDVLSIGGDSTYSDLVKANALEDLSNESFSKEVQKPYINMLNQLVSNKDTKLYGVPYATNADGVIYNKDIFNKLNLQIPKTWDEFMTVIKKIEASGQLPFYFTLKDSWTGMCFWNIFASDLQPDNFLQNRKANKTTFAATHGEVVNKMLELTKHGEKGILGVSYDDGNAAFAQGKAAMYLQGNWAINEIKKSNSSINLGMFPLPASNDISKNKIISGIDVLFAVSNKSKHVPEAKKFIKFMLEKENAQKYIKDQFAFSAVNDVVQGDESVKGVQEYFKNGQIGAYPDHYYPVGLDAATVVQSLFNNNDKTKFLKDLDTEYDKANNQ</sequence>
<gene>
    <name evidence="7" type="ORF">ACJDT4_04005</name>
</gene>